<protein>
    <submittedName>
        <fullName evidence="4">Endoglucanase Y</fullName>
    </submittedName>
</protein>
<dbReference type="InterPro" id="IPR012341">
    <property type="entry name" value="6hp_glycosidase-like_sf"/>
</dbReference>
<sequence length="424" mass="48140">MNYFPQIAAICTILALNGCSWGDSANSVEQPAKKSSQSSTEISVVNNDNNHSAIFSSSLPESTPNRELLVESWDSYRRRFIQRDGRVIDFEASDRSTSEGQAYAMLRAVLIDDSATFALTLNWGENNLRRLNKDGKPVDSLWAWKWGRKPDGNWGAIDDNFASDGDIDAITALILASRRWNRPEYLKIAKTKLRDLWKYSTVVGQDKRYLLPGPKAAFVKDSSEIILNPSYFAPYAFRLFAQVDPERDWMSLVDTSYEVLEDSKQLSAVNLPSDWVILDAKTGKYQLLPDDSPIKSVYSFDAYRVWWRIALDASWFNSSRARSYLENSMQHPLKLWSESSSVPARISLEGEALVNYEATSQYAMLYAATRLIQPEVAEELLEQKLLPSYQQEVWDDNEAYYTQNLAWLGLLSPSAISPELLQSN</sequence>
<dbReference type="GO" id="GO:0005975">
    <property type="term" value="P:carbohydrate metabolic process"/>
    <property type="evidence" value="ECO:0007669"/>
    <property type="project" value="InterPro"/>
</dbReference>
<keyword evidence="2" id="KW-0378">Hydrolase</keyword>
<comment type="similarity">
    <text evidence="1">Belongs to the glycosyl hydrolase 8 (cellulase D) family.</text>
</comment>
<organism evidence="4 5">
    <name type="scientific">Calothrix parasitica NIES-267</name>
    <dbReference type="NCBI Taxonomy" id="1973488"/>
    <lineage>
        <taxon>Bacteria</taxon>
        <taxon>Bacillati</taxon>
        <taxon>Cyanobacteriota</taxon>
        <taxon>Cyanophyceae</taxon>
        <taxon>Nostocales</taxon>
        <taxon>Calotrichaceae</taxon>
        <taxon>Calothrix</taxon>
    </lineage>
</organism>
<dbReference type="GO" id="GO:0004553">
    <property type="term" value="F:hydrolase activity, hydrolyzing O-glycosyl compounds"/>
    <property type="evidence" value="ECO:0007669"/>
    <property type="project" value="InterPro"/>
</dbReference>
<dbReference type="SUPFAM" id="SSF48208">
    <property type="entry name" value="Six-hairpin glycosidases"/>
    <property type="match status" value="1"/>
</dbReference>
<evidence type="ECO:0000256" key="3">
    <source>
        <dbReference type="ARBA" id="ARBA00023295"/>
    </source>
</evidence>
<dbReference type="Pfam" id="PF01270">
    <property type="entry name" value="Glyco_hydro_8"/>
    <property type="match status" value="1"/>
</dbReference>
<proteinExistence type="inferred from homology"/>
<accession>A0A1Z4LW99</accession>
<gene>
    <name evidence="4" type="ORF">NIES267_49840</name>
</gene>
<evidence type="ECO:0000256" key="2">
    <source>
        <dbReference type="ARBA" id="ARBA00022801"/>
    </source>
</evidence>
<evidence type="ECO:0000313" key="5">
    <source>
        <dbReference type="Proteomes" id="UP000218418"/>
    </source>
</evidence>
<dbReference type="InterPro" id="IPR002037">
    <property type="entry name" value="Glyco_hydro_8"/>
</dbReference>
<keyword evidence="5" id="KW-1185">Reference proteome</keyword>
<dbReference type="AlphaFoldDB" id="A0A1Z4LW99"/>
<evidence type="ECO:0000256" key="1">
    <source>
        <dbReference type="ARBA" id="ARBA00009209"/>
    </source>
</evidence>
<dbReference type="InterPro" id="IPR008928">
    <property type="entry name" value="6-hairpin_glycosidase_sf"/>
</dbReference>
<evidence type="ECO:0000313" key="4">
    <source>
        <dbReference type="EMBL" id="BAY85484.1"/>
    </source>
</evidence>
<dbReference type="EMBL" id="AP018227">
    <property type="protein sequence ID" value="BAY85484.1"/>
    <property type="molecule type" value="Genomic_DNA"/>
</dbReference>
<dbReference type="OrthoDB" id="525039at2"/>
<dbReference type="PRINTS" id="PR00735">
    <property type="entry name" value="GLHYDRLASE8"/>
</dbReference>
<keyword evidence="3" id="KW-0326">Glycosidase</keyword>
<dbReference type="Proteomes" id="UP000218418">
    <property type="component" value="Chromosome"/>
</dbReference>
<reference evidence="4 5" key="1">
    <citation type="submission" date="2017-06" db="EMBL/GenBank/DDBJ databases">
        <title>Genome sequencing of cyanobaciteial culture collection at National Institute for Environmental Studies (NIES).</title>
        <authorList>
            <person name="Hirose Y."/>
            <person name="Shimura Y."/>
            <person name="Fujisawa T."/>
            <person name="Nakamura Y."/>
            <person name="Kawachi M."/>
        </authorList>
    </citation>
    <scope>NUCLEOTIDE SEQUENCE [LARGE SCALE GENOMIC DNA]</scope>
    <source>
        <strain evidence="4 5">NIES-267</strain>
    </source>
</reference>
<dbReference type="Gene3D" id="1.50.10.10">
    <property type="match status" value="1"/>
</dbReference>
<name>A0A1Z4LW99_9CYAN</name>